<dbReference type="AlphaFoldDB" id="A0A5A5T7M8"/>
<dbReference type="InterPro" id="IPR017853">
    <property type="entry name" value="GH"/>
</dbReference>
<reference evidence="1 2" key="1">
    <citation type="submission" date="2019-01" db="EMBL/GenBank/DDBJ databases">
        <title>Draft genome sequence of Dictyobacter sp. Uno17.</title>
        <authorList>
            <person name="Wang C.M."/>
            <person name="Zheng Y."/>
            <person name="Sakai Y."/>
            <person name="Abe K."/>
            <person name="Yokota A."/>
            <person name="Yabe S."/>
        </authorList>
    </citation>
    <scope>NUCLEOTIDE SEQUENCE [LARGE SCALE GENOMIC DNA]</scope>
    <source>
        <strain evidence="1 2">Uno17</strain>
    </source>
</reference>
<gene>
    <name evidence="1" type="ORF">KDI_05770</name>
</gene>
<dbReference type="SUPFAM" id="SSF51445">
    <property type="entry name" value="(Trans)glycosidases"/>
    <property type="match status" value="1"/>
</dbReference>
<accession>A0A5A5T7M8</accession>
<sequence length="256" mass="28166">MGNNPAVRATVKSAGVTVIRTPLTSKDALQRVAVIEEIGARCLGILRPQDALQVVQMLGQRCNLYEWENEPDNGGPNVTAYSHTWNQHIPQLRAINSHAAFIGPVVAYGDISYIQRFLQLVKAAGNLPDAVSYHLYPCTDQSIETCPQHFEDYTQVAQQVKKAVTQTVGYSLPLAVTEWNYSWKPGQTPHNDAFMQNFTTSSLQALAKAGIALANQFDLASNAGYGSLDMINPLTGMPYPQLVAFQAMIEEYKPHT</sequence>
<dbReference type="EMBL" id="BIXY01000005">
    <property type="protein sequence ID" value="GCF07013.1"/>
    <property type="molecule type" value="Genomic_DNA"/>
</dbReference>
<evidence type="ECO:0000313" key="1">
    <source>
        <dbReference type="EMBL" id="GCF07013.1"/>
    </source>
</evidence>
<comment type="caution">
    <text evidence="1">The sequence shown here is derived from an EMBL/GenBank/DDBJ whole genome shotgun (WGS) entry which is preliminary data.</text>
</comment>
<evidence type="ECO:0008006" key="3">
    <source>
        <dbReference type="Google" id="ProtNLM"/>
    </source>
</evidence>
<evidence type="ECO:0000313" key="2">
    <source>
        <dbReference type="Proteomes" id="UP000322530"/>
    </source>
</evidence>
<organism evidence="1 2">
    <name type="scientific">Dictyobacter arantiisoli</name>
    <dbReference type="NCBI Taxonomy" id="2014874"/>
    <lineage>
        <taxon>Bacteria</taxon>
        <taxon>Bacillati</taxon>
        <taxon>Chloroflexota</taxon>
        <taxon>Ktedonobacteria</taxon>
        <taxon>Ktedonobacterales</taxon>
        <taxon>Dictyobacteraceae</taxon>
        <taxon>Dictyobacter</taxon>
    </lineage>
</organism>
<name>A0A5A5T7M8_9CHLR</name>
<dbReference type="Proteomes" id="UP000322530">
    <property type="component" value="Unassembled WGS sequence"/>
</dbReference>
<keyword evidence="2" id="KW-1185">Reference proteome</keyword>
<protein>
    <recommendedName>
        <fullName evidence="3">Asl1-like glycosyl hydrolase catalytic domain-containing protein</fullName>
    </recommendedName>
</protein>
<dbReference type="Gene3D" id="3.20.20.80">
    <property type="entry name" value="Glycosidases"/>
    <property type="match status" value="1"/>
</dbReference>
<proteinExistence type="predicted"/>